<gene>
    <name evidence="1" type="ORF">DWV06_08010</name>
</gene>
<sequence length="152" mass="17853">MKKLFNESLKVSIPDEFVEISEEEIKSVYTGQYIPQYVFQESELNSVISFMMTDHELLEKDMEACLEEKAKVYARIVPGFEYRGLRKKEVNGKLFGAMLYKSYAIDRDLFNILFITSFNKKQLVINAHCTYDEFPEKKSTFMDIIESIIVDR</sequence>
<keyword evidence="2" id="KW-1185">Reference proteome</keyword>
<dbReference type="RefSeq" id="WP_115481661.1">
    <property type="nucleotide sequence ID" value="NZ_QRCT01000019.1"/>
</dbReference>
<dbReference type="OrthoDB" id="249246at2"/>
<dbReference type="Proteomes" id="UP000255036">
    <property type="component" value="Unassembled WGS sequence"/>
</dbReference>
<accession>A0A371AW75</accession>
<evidence type="ECO:0000313" key="1">
    <source>
        <dbReference type="EMBL" id="RDU23792.1"/>
    </source>
</evidence>
<protein>
    <recommendedName>
        <fullName evidence="3">DUF1795 domain-containing protein</fullName>
    </recommendedName>
</protein>
<organism evidence="1 2">
    <name type="scientific">Anaerosacchariphilus polymeriproducens</name>
    <dbReference type="NCBI Taxonomy" id="1812858"/>
    <lineage>
        <taxon>Bacteria</taxon>
        <taxon>Bacillati</taxon>
        <taxon>Bacillota</taxon>
        <taxon>Clostridia</taxon>
        <taxon>Lachnospirales</taxon>
        <taxon>Lachnospiraceae</taxon>
        <taxon>Anaerosacchariphilus</taxon>
    </lineage>
</organism>
<evidence type="ECO:0000313" key="2">
    <source>
        <dbReference type="Proteomes" id="UP000255036"/>
    </source>
</evidence>
<evidence type="ECO:0008006" key="3">
    <source>
        <dbReference type="Google" id="ProtNLM"/>
    </source>
</evidence>
<name>A0A371AW75_9FIRM</name>
<proteinExistence type="predicted"/>
<comment type="caution">
    <text evidence="1">The sequence shown here is derived from an EMBL/GenBank/DDBJ whole genome shotgun (WGS) entry which is preliminary data.</text>
</comment>
<dbReference type="EMBL" id="QRCT01000019">
    <property type="protein sequence ID" value="RDU23792.1"/>
    <property type="molecule type" value="Genomic_DNA"/>
</dbReference>
<dbReference type="AlphaFoldDB" id="A0A371AW75"/>
<reference evidence="1 2" key="1">
    <citation type="submission" date="2018-07" db="EMBL/GenBank/DDBJ databases">
        <title>Anaerosacharophilus polymeroproducens gen. nov. sp. nov., an anaerobic bacterium isolated from salt field.</title>
        <authorList>
            <person name="Kim W."/>
            <person name="Yang S.-H."/>
            <person name="Oh J."/>
            <person name="Lee J.-H."/>
            <person name="Kwon K.K."/>
        </authorList>
    </citation>
    <scope>NUCLEOTIDE SEQUENCE [LARGE SCALE GENOMIC DNA]</scope>
    <source>
        <strain evidence="1 2">MCWD5</strain>
    </source>
</reference>